<name>A0ABP3EYQ8_9ACTN</name>
<keyword evidence="3" id="KW-1185">Reference proteome</keyword>
<dbReference type="PROSITE" id="PS51257">
    <property type="entry name" value="PROKAR_LIPOPROTEIN"/>
    <property type="match status" value="1"/>
</dbReference>
<dbReference type="Proteomes" id="UP001501867">
    <property type="component" value="Unassembled WGS sequence"/>
</dbReference>
<comment type="caution">
    <text evidence="2">The sequence shown here is derived from an EMBL/GenBank/DDBJ whole genome shotgun (WGS) entry which is preliminary data.</text>
</comment>
<dbReference type="RefSeq" id="WP_344156987.1">
    <property type="nucleotide sequence ID" value="NZ_BAAABV010000015.1"/>
</dbReference>
<gene>
    <name evidence="2" type="ORF">GCM10010302_23980</name>
</gene>
<protein>
    <recommendedName>
        <fullName evidence="4">Lipoprotein</fullName>
    </recommendedName>
</protein>
<organism evidence="2 3">
    <name type="scientific">Streptomyces polychromogenes</name>
    <dbReference type="NCBI Taxonomy" id="67342"/>
    <lineage>
        <taxon>Bacteria</taxon>
        <taxon>Bacillati</taxon>
        <taxon>Actinomycetota</taxon>
        <taxon>Actinomycetes</taxon>
        <taxon>Kitasatosporales</taxon>
        <taxon>Streptomycetaceae</taxon>
        <taxon>Streptomyces</taxon>
    </lineage>
</organism>
<keyword evidence="1" id="KW-0732">Signal</keyword>
<reference evidence="3" key="1">
    <citation type="journal article" date="2019" name="Int. J. Syst. Evol. Microbiol.">
        <title>The Global Catalogue of Microorganisms (GCM) 10K type strain sequencing project: providing services to taxonomists for standard genome sequencing and annotation.</title>
        <authorList>
            <consortium name="The Broad Institute Genomics Platform"/>
            <consortium name="The Broad Institute Genome Sequencing Center for Infectious Disease"/>
            <person name="Wu L."/>
            <person name="Ma J."/>
        </authorList>
    </citation>
    <scope>NUCLEOTIDE SEQUENCE [LARGE SCALE GENOMIC DNA]</scope>
    <source>
        <strain evidence="3">JCM 4505</strain>
    </source>
</reference>
<feature type="signal peptide" evidence="1">
    <location>
        <begin position="1"/>
        <end position="28"/>
    </location>
</feature>
<evidence type="ECO:0000256" key="1">
    <source>
        <dbReference type="SAM" id="SignalP"/>
    </source>
</evidence>
<dbReference type="EMBL" id="BAAABV010000015">
    <property type="protein sequence ID" value="GAA0284959.1"/>
    <property type="molecule type" value="Genomic_DNA"/>
</dbReference>
<proteinExistence type="predicted"/>
<sequence length="150" mass="14892">MPPSLRRIRRALAPVAVLGAVLAAGACAASGHPGSAHAAHAAHAQGTAPATSAPATVEQLAAALGCTAELGTQAEELRQGACETGQGAYRMTTFAAEAGLRSWLTEAEPYGGVYLVGDRWVVTGPSADALAGLRGRLGGSVETGAAHTGH</sequence>
<evidence type="ECO:0000313" key="3">
    <source>
        <dbReference type="Proteomes" id="UP001501867"/>
    </source>
</evidence>
<evidence type="ECO:0008006" key="4">
    <source>
        <dbReference type="Google" id="ProtNLM"/>
    </source>
</evidence>
<accession>A0ABP3EYQ8</accession>
<evidence type="ECO:0000313" key="2">
    <source>
        <dbReference type="EMBL" id="GAA0284959.1"/>
    </source>
</evidence>
<feature type="chain" id="PRO_5045902290" description="Lipoprotein" evidence="1">
    <location>
        <begin position="29"/>
        <end position="150"/>
    </location>
</feature>